<keyword evidence="2" id="KW-1185">Reference proteome</keyword>
<reference evidence="1" key="1">
    <citation type="submission" date="2023-04" db="EMBL/GenBank/DDBJ databases">
        <title>Draft Genome sequencing of Naganishia species isolated from polar environments using Oxford Nanopore Technology.</title>
        <authorList>
            <person name="Leo P."/>
            <person name="Venkateswaran K."/>
        </authorList>
    </citation>
    <scope>NUCLEOTIDE SEQUENCE</scope>
    <source>
        <strain evidence="1">MNA-CCFEE 5425</strain>
    </source>
</reference>
<evidence type="ECO:0000313" key="2">
    <source>
        <dbReference type="Proteomes" id="UP001243375"/>
    </source>
</evidence>
<gene>
    <name evidence="1" type="ORF">QFC22_002519</name>
</gene>
<protein>
    <submittedName>
        <fullName evidence="1">Uncharacterized protein</fullName>
    </submittedName>
</protein>
<accession>A0ACC2XAJ7</accession>
<dbReference type="EMBL" id="JASBWU010000006">
    <property type="protein sequence ID" value="KAJ9120590.1"/>
    <property type="molecule type" value="Genomic_DNA"/>
</dbReference>
<evidence type="ECO:0000313" key="1">
    <source>
        <dbReference type="EMBL" id="KAJ9120590.1"/>
    </source>
</evidence>
<name>A0ACC2XAJ7_9TREE</name>
<comment type="caution">
    <text evidence="1">The sequence shown here is derived from an EMBL/GenBank/DDBJ whole genome shotgun (WGS) entry which is preliminary data.</text>
</comment>
<sequence>MKAAFGDRQAHNWKLFIKGVHLTMLISEFRSEYVMLLKSKLQNMSHSTLGMKPFAESISIPVNSHVAEPTTKRIDDDVHTPKSYAAVVSKGGLAVPSARHSNSSPSPSKRFDIPAEVIKPIARRPSVNRGAPNTPTSTSPSASMKNTETHLLRLNRLTAGTLSDGSQHQSSDDDDNVVVASIFERAKKRNIKSSGRPLTASTSLPLSTALSAIKQGKQPAQSVKSKGDKRRVCRSCRRVIMPLTDCVLSVPHELIQAVDTAVENVDPANTSYDMVNVDIVLLDGTRRNAVGPAISPLATITPPQLRHKAKKTKLTPEFSSNSRTQTQAPASSSLVLSSDEADGEGTSPKNRDNASSNRTAAQRLFDRLLDEVNYDVDPEHFVGCMCHIVNLAAQAFLKAEVTLEEEDYPRRDDAEIPVIRVIGDSALWQAKDADQDNLQLEDETEDEAECSRQPDTDRESALTVADSTQADTFTKDTFRALEAIQPALRSFTTLTARYSTIESIANRILLDLHLAIQNLSQMQLRKYLDRMMQNDWICAAFALDANVKEAGIKKMFELYRIGDRTPEVVRFIRNRISSHHDDARSSDSKMQEPTPRERSPNPFATCTTHVVDSNCEKSVQDSWDEYNSTFSTEKDLNQYHNESVLQFWKRQDRTNHKLRPLAKIARDVLGVASSSTSVERLFSQSGNVLGHKRGALSAGMLVQQTALRVWTDEGILKQSQAVEVL</sequence>
<organism evidence="1 2">
    <name type="scientific">Naganishia vaughanmartiniae</name>
    <dbReference type="NCBI Taxonomy" id="1424756"/>
    <lineage>
        <taxon>Eukaryota</taxon>
        <taxon>Fungi</taxon>
        <taxon>Dikarya</taxon>
        <taxon>Basidiomycota</taxon>
        <taxon>Agaricomycotina</taxon>
        <taxon>Tremellomycetes</taxon>
        <taxon>Filobasidiales</taxon>
        <taxon>Filobasidiaceae</taxon>
        <taxon>Naganishia</taxon>
    </lineage>
</organism>
<proteinExistence type="predicted"/>
<dbReference type="Proteomes" id="UP001243375">
    <property type="component" value="Unassembled WGS sequence"/>
</dbReference>